<protein>
    <submittedName>
        <fullName evidence="1">Uncharacterized protein</fullName>
    </submittedName>
</protein>
<dbReference type="EMBL" id="BARV01038191">
    <property type="protein sequence ID" value="GAI57790.1"/>
    <property type="molecule type" value="Genomic_DNA"/>
</dbReference>
<sequence>MGHYLLPAVGQFDEPEKLGNGLLGERLFLQWLAAEAELVSGAPWPSQETSATLSAVLNGDGSKVATYIQEQCRPALDLWLRAGPQSPLLAAKSAEAMDYFTGFCLWVLAAHGPEVLAEVFDNTPGENPLPADCVAAYRDIVTRSLDAQAWRVDAGALNLAQSRLTQPVREGALRREEITISPGDFVVLPVYLPPGTWQVSALASPSA</sequence>
<dbReference type="AlphaFoldDB" id="X1R3V0"/>
<evidence type="ECO:0000313" key="1">
    <source>
        <dbReference type="EMBL" id="GAI57790.1"/>
    </source>
</evidence>
<name>X1R3V0_9ZZZZ</name>
<comment type="caution">
    <text evidence="1">The sequence shown here is derived from an EMBL/GenBank/DDBJ whole genome shotgun (WGS) entry which is preliminary data.</text>
</comment>
<feature type="non-terminal residue" evidence="1">
    <location>
        <position position="207"/>
    </location>
</feature>
<accession>X1R3V0</accession>
<organism evidence="1">
    <name type="scientific">marine sediment metagenome</name>
    <dbReference type="NCBI Taxonomy" id="412755"/>
    <lineage>
        <taxon>unclassified sequences</taxon>
        <taxon>metagenomes</taxon>
        <taxon>ecological metagenomes</taxon>
    </lineage>
</organism>
<proteinExistence type="predicted"/>
<reference evidence="1" key="1">
    <citation type="journal article" date="2014" name="Front. Microbiol.">
        <title>High frequency of phylogenetically diverse reductive dehalogenase-homologous genes in deep subseafloor sedimentary metagenomes.</title>
        <authorList>
            <person name="Kawai M."/>
            <person name="Futagami T."/>
            <person name="Toyoda A."/>
            <person name="Takaki Y."/>
            <person name="Nishi S."/>
            <person name="Hori S."/>
            <person name="Arai W."/>
            <person name="Tsubouchi T."/>
            <person name="Morono Y."/>
            <person name="Uchiyama I."/>
            <person name="Ito T."/>
            <person name="Fujiyama A."/>
            <person name="Inagaki F."/>
            <person name="Takami H."/>
        </authorList>
    </citation>
    <scope>NUCLEOTIDE SEQUENCE</scope>
    <source>
        <strain evidence="1">Expedition CK06-06</strain>
    </source>
</reference>
<gene>
    <name evidence="1" type="ORF">S06H3_58906</name>
</gene>